<dbReference type="EMBL" id="CADCXV010000139">
    <property type="protein sequence ID" value="CAB0028418.1"/>
    <property type="molecule type" value="Genomic_DNA"/>
</dbReference>
<sequence length="299" mass="33623">MDFELANHRRHRQRNQTANNIWICPRARQLPKLTASASVEFTPSTGRNRDQGEGCVFSLMQTSCELSSSQVGTRRCSNQSGAAFKTSDAAPAGCPGAAAQEKRGKCLHPRRGIGQSPRCKWNTRTLDSESLVVMMANAAVPPGPTREEMATRFMARHYQCMRRVYGQDKWTKPSFERCTGWTSKIADLRRSLPASAKILPREHRVGQIGRRLPSKLCLRQDVSCAPSAYRRSPTSLGASQITSTAFGRGDRRDQRHREMLLPSPERAIAGTRWNLRHQEVLRRITLDVKNGVLYSARYN</sequence>
<name>A0A6H5HVD8_9HYME</name>
<accession>A0A6H5HVD8</accession>
<protein>
    <submittedName>
        <fullName evidence="1">Uncharacterized protein</fullName>
    </submittedName>
</protein>
<dbReference type="AlphaFoldDB" id="A0A6H5HVD8"/>
<reference evidence="1 2" key="1">
    <citation type="submission" date="2020-02" db="EMBL/GenBank/DDBJ databases">
        <authorList>
            <person name="Ferguson B K."/>
        </authorList>
    </citation>
    <scope>NUCLEOTIDE SEQUENCE [LARGE SCALE GENOMIC DNA]</scope>
</reference>
<gene>
    <name evidence="1" type="ORF">TBRA_LOCUS593</name>
</gene>
<organism evidence="1 2">
    <name type="scientific">Trichogramma brassicae</name>
    <dbReference type="NCBI Taxonomy" id="86971"/>
    <lineage>
        <taxon>Eukaryota</taxon>
        <taxon>Metazoa</taxon>
        <taxon>Ecdysozoa</taxon>
        <taxon>Arthropoda</taxon>
        <taxon>Hexapoda</taxon>
        <taxon>Insecta</taxon>
        <taxon>Pterygota</taxon>
        <taxon>Neoptera</taxon>
        <taxon>Endopterygota</taxon>
        <taxon>Hymenoptera</taxon>
        <taxon>Apocrita</taxon>
        <taxon>Proctotrupomorpha</taxon>
        <taxon>Chalcidoidea</taxon>
        <taxon>Trichogrammatidae</taxon>
        <taxon>Trichogramma</taxon>
    </lineage>
</organism>
<dbReference type="Proteomes" id="UP000479190">
    <property type="component" value="Unassembled WGS sequence"/>
</dbReference>
<evidence type="ECO:0000313" key="2">
    <source>
        <dbReference type="Proteomes" id="UP000479190"/>
    </source>
</evidence>
<keyword evidence="2" id="KW-1185">Reference proteome</keyword>
<proteinExistence type="predicted"/>
<evidence type="ECO:0000313" key="1">
    <source>
        <dbReference type="EMBL" id="CAB0028418.1"/>
    </source>
</evidence>